<dbReference type="EMBL" id="MLJW01000327">
    <property type="protein sequence ID" value="OIQ89509.1"/>
    <property type="molecule type" value="Genomic_DNA"/>
</dbReference>
<sequence>MKQLHEFDHDAVHRLIVAEGWDQPLAAVTRVRLSARQQAVFWGLRVYVVVMTAVVVWAFVHGARG</sequence>
<evidence type="ECO:0000256" key="1">
    <source>
        <dbReference type="SAM" id="Phobius"/>
    </source>
</evidence>
<dbReference type="AlphaFoldDB" id="A0A1J5RN19"/>
<keyword evidence="1" id="KW-1133">Transmembrane helix</keyword>
<keyword evidence="1" id="KW-0812">Transmembrane</keyword>
<reference evidence="2" key="1">
    <citation type="submission" date="2016-10" db="EMBL/GenBank/DDBJ databases">
        <title>Sequence of Gallionella enrichment culture.</title>
        <authorList>
            <person name="Poehlein A."/>
            <person name="Muehling M."/>
            <person name="Daniel R."/>
        </authorList>
    </citation>
    <scope>NUCLEOTIDE SEQUENCE</scope>
</reference>
<keyword evidence="1" id="KW-0472">Membrane</keyword>
<evidence type="ECO:0000313" key="2">
    <source>
        <dbReference type="EMBL" id="OIQ89509.1"/>
    </source>
</evidence>
<protein>
    <submittedName>
        <fullName evidence="2">Uncharacterized protein</fullName>
    </submittedName>
</protein>
<feature type="transmembrane region" description="Helical" evidence="1">
    <location>
        <begin position="39"/>
        <end position="60"/>
    </location>
</feature>
<gene>
    <name evidence="2" type="ORF">GALL_285860</name>
</gene>
<comment type="caution">
    <text evidence="2">The sequence shown here is derived from an EMBL/GenBank/DDBJ whole genome shotgun (WGS) entry which is preliminary data.</text>
</comment>
<accession>A0A1J5RN19</accession>
<proteinExistence type="predicted"/>
<organism evidence="2">
    <name type="scientific">mine drainage metagenome</name>
    <dbReference type="NCBI Taxonomy" id="410659"/>
    <lineage>
        <taxon>unclassified sequences</taxon>
        <taxon>metagenomes</taxon>
        <taxon>ecological metagenomes</taxon>
    </lineage>
</organism>
<name>A0A1J5RN19_9ZZZZ</name>